<accession>A0A834IMX3</accession>
<feature type="region of interest" description="Disordered" evidence="1">
    <location>
        <begin position="84"/>
        <end position="112"/>
    </location>
</feature>
<sequence>MICPFCLEKLDILSDSDSDDSEAEVLGLVYCDVLRLLGGGVLISGGLLIEGRWFILTMALRGLLGAVGEGLEVVLEDGGRREISSRGALRGREPAESTGPSEGTVSLLGTETPTSSEHCIAIVEVRGFFGSVVE</sequence>
<evidence type="ECO:0000313" key="2">
    <source>
        <dbReference type="EMBL" id="KAF7284034.1"/>
    </source>
</evidence>
<comment type="caution">
    <text evidence="2">The sequence shown here is derived from an EMBL/GenBank/DDBJ whole genome shotgun (WGS) entry which is preliminary data.</text>
</comment>
<protein>
    <submittedName>
        <fullName evidence="2">Uncharacterized protein</fullName>
    </submittedName>
</protein>
<evidence type="ECO:0000313" key="3">
    <source>
        <dbReference type="Proteomes" id="UP000625711"/>
    </source>
</evidence>
<dbReference type="AlphaFoldDB" id="A0A834IMX3"/>
<name>A0A834IMX3_RHYFE</name>
<reference evidence="2" key="1">
    <citation type="submission" date="2020-08" db="EMBL/GenBank/DDBJ databases">
        <title>Genome sequencing and assembly of the red palm weevil Rhynchophorus ferrugineus.</title>
        <authorList>
            <person name="Dias G.B."/>
            <person name="Bergman C.M."/>
            <person name="Manee M."/>
        </authorList>
    </citation>
    <scope>NUCLEOTIDE SEQUENCE</scope>
    <source>
        <strain evidence="2">AA-2017</strain>
        <tissue evidence="2">Whole larva</tissue>
    </source>
</reference>
<dbReference type="EMBL" id="JAACXV010000084">
    <property type="protein sequence ID" value="KAF7284034.1"/>
    <property type="molecule type" value="Genomic_DNA"/>
</dbReference>
<dbReference type="Proteomes" id="UP000625711">
    <property type="component" value="Unassembled WGS sequence"/>
</dbReference>
<proteinExistence type="predicted"/>
<gene>
    <name evidence="2" type="ORF">GWI33_022654</name>
</gene>
<organism evidence="2 3">
    <name type="scientific">Rhynchophorus ferrugineus</name>
    <name type="common">Red palm weevil</name>
    <name type="synonym">Curculio ferrugineus</name>
    <dbReference type="NCBI Taxonomy" id="354439"/>
    <lineage>
        <taxon>Eukaryota</taxon>
        <taxon>Metazoa</taxon>
        <taxon>Ecdysozoa</taxon>
        <taxon>Arthropoda</taxon>
        <taxon>Hexapoda</taxon>
        <taxon>Insecta</taxon>
        <taxon>Pterygota</taxon>
        <taxon>Neoptera</taxon>
        <taxon>Endopterygota</taxon>
        <taxon>Coleoptera</taxon>
        <taxon>Polyphaga</taxon>
        <taxon>Cucujiformia</taxon>
        <taxon>Curculionidae</taxon>
        <taxon>Dryophthorinae</taxon>
        <taxon>Rhynchophorus</taxon>
    </lineage>
</organism>
<keyword evidence="3" id="KW-1185">Reference proteome</keyword>
<feature type="compositionally biased region" description="Polar residues" evidence="1">
    <location>
        <begin position="98"/>
        <end position="112"/>
    </location>
</feature>
<feature type="compositionally biased region" description="Basic and acidic residues" evidence="1">
    <location>
        <begin position="84"/>
        <end position="95"/>
    </location>
</feature>
<evidence type="ECO:0000256" key="1">
    <source>
        <dbReference type="SAM" id="MobiDB-lite"/>
    </source>
</evidence>